<gene>
    <name evidence="3" type="ORF">Fmac_018414</name>
</gene>
<dbReference type="AlphaFoldDB" id="A0ABD1M4W8"/>
<organism evidence="3 4">
    <name type="scientific">Flemingia macrophylla</name>
    <dbReference type="NCBI Taxonomy" id="520843"/>
    <lineage>
        <taxon>Eukaryota</taxon>
        <taxon>Viridiplantae</taxon>
        <taxon>Streptophyta</taxon>
        <taxon>Embryophyta</taxon>
        <taxon>Tracheophyta</taxon>
        <taxon>Spermatophyta</taxon>
        <taxon>Magnoliopsida</taxon>
        <taxon>eudicotyledons</taxon>
        <taxon>Gunneridae</taxon>
        <taxon>Pentapetalae</taxon>
        <taxon>rosids</taxon>
        <taxon>fabids</taxon>
        <taxon>Fabales</taxon>
        <taxon>Fabaceae</taxon>
        <taxon>Papilionoideae</taxon>
        <taxon>50 kb inversion clade</taxon>
        <taxon>NPAAA clade</taxon>
        <taxon>indigoferoid/millettioid clade</taxon>
        <taxon>Phaseoleae</taxon>
        <taxon>Flemingia</taxon>
    </lineage>
</organism>
<sequence length="63" mass="6061">MASTKSTFISLAVLLLLALSSATVSAQGSPTPAPDAGAAGIVSSSAAVIGAAVVFSMLAIFNH</sequence>
<proteinExistence type="predicted"/>
<evidence type="ECO:0000256" key="1">
    <source>
        <dbReference type="SAM" id="Phobius"/>
    </source>
</evidence>
<comment type="caution">
    <text evidence="3">The sequence shown here is derived from an EMBL/GenBank/DDBJ whole genome shotgun (WGS) entry which is preliminary data.</text>
</comment>
<dbReference type="PANTHER" id="PTHR33659">
    <property type="entry name" value="PROTEIN, PUTATIVE-RELATED-RELATED"/>
    <property type="match status" value="1"/>
</dbReference>
<dbReference type="EMBL" id="JBGMDY010000006">
    <property type="protein sequence ID" value="KAL2330833.1"/>
    <property type="molecule type" value="Genomic_DNA"/>
</dbReference>
<feature type="signal peptide" evidence="2">
    <location>
        <begin position="1"/>
        <end position="26"/>
    </location>
</feature>
<keyword evidence="2" id="KW-0732">Signal</keyword>
<keyword evidence="1" id="KW-0812">Transmembrane</keyword>
<evidence type="ECO:0000256" key="2">
    <source>
        <dbReference type="SAM" id="SignalP"/>
    </source>
</evidence>
<feature type="chain" id="PRO_5044839575" description="Arabinogalactan-like protein" evidence="2">
    <location>
        <begin position="27"/>
        <end position="63"/>
    </location>
</feature>
<name>A0ABD1M4W8_9FABA</name>
<evidence type="ECO:0000313" key="3">
    <source>
        <dbReference type="EMBL" id="KAL2330833.1"/>
    </source>
</evidence>
<accession>A0ABD1M4W8</accession>
<keyword evidence="1" id="KW-0472">Membrane</keyword>
<dbReference type="Proteomes" id="UP001603857">
    <property type="component" value="Unassembled WGS sequence"/>
</dbReference>
<evidence type="ECO:0000313" key="4">
    <source>
        <dbReference type="Proteomes" id="UP001603857"/>
    </source>
</evidence>
<reference evidence="3 4" key="1">
    <citation type="submission" date="2024-08" db="EMBL/GenBank/DDBJ databases">
        <title>Insights into the chromosomal genome structure of Flemingia macrophylla.</title>
        <authorList>
            <person name="Ding Y."/>
            <person name="Zhao Y."/>
            <person name="Bi W."/>
            <person name="Wu M."/>
            <person name="Zhao G."/>
            <person name="Gong Y."/>
            <person name="Li W."/>
            <person name="Zhang P."/>
        </authorList>
    </citation>
    <scope>NUCLEOTIDE SEQUENCE [LARGE SCALE GENOMIC DNA]</scope>
    <source>
        <strain evidence="3">DYQJB</strain>
        <tissue evidence="3">Leaf</tissue>
    </source>
</reference>
<protein>
    <recommendedName>
        <fullName evidence="5">Arabinogalactan-like protein</fullName>
    </recommendedName>
</protein>
<keyword evidence="4" id="KW-1185">Reference proteome</keyword>
<dbReference type="PANTHER" id="PTHR33659:SF1">
    <property type="entry name" value="PROTEIN, PUTATIVE-RELATED"/>
    <property type="match status" value="1"/>
</dbReference>
<feature type="transmembrane region" description="Helical" evidence="1">
    <location>
        <begin position="36"/>
        <end position="61"/>
    </location>
</feature>
<keyword evidence="1" id="KW-1133">Transmembrane helix</keyword>
<evidence type="ECO:0008006" key="5">
    <source>
        <dbReference type="Google" id="ProtNLM"/>
    </source>
</evidence>